<evidence type="ECO:0008006" key="4">
    <source>
        <dbReference type="Google" id="ProtNLM"/>
    </source>
</evidence>
<sequence length="117" mass="12315">MRWMRMLGCCLTVMTLAACGSNDEGAQGRLKLQEGQSLDLAQECGVDLPQCPENLSCLVIKLDGVSKARCVDESKVCSELVSCTGGTECNVLLSYPGQVTCSGTCTSDCDSSVSHSP</sequence>
<gene>
    <name evidence="2" type="ORF">JYK02_23005</name>
</gene>
<accession>A0ABS3DGB7</accession>
<comment type="caution">
    <text evidence="2">The sequence shown here is derived from an EMBL/GenBank/DDBJ whole genome shotgun (WGS) entry which is preliminary data.</text>
</comment>
<proteinExistence type="predicted"/>
<organism evidence="2 3">
    <name type="scientific">Corallococcus macrosporus</name>
    <dbReference type="NCBI Taxonomy" id="35"/>
    <lineage>
        <taxon>Bacteria</taxon>
        <taxon>Pseudomonadati</taxon>
        <taxon>Myxococcota</taxon>
        <taxon>Myxococcia</taxon>
        <taxon>Myxococcales</taxon>
        <taxon>Cystobacterineae</taxon>
        <taxon>Myxococcaceae</taxon>
        <taxon>Corallococcus</taxon>
    </lineage>
</organism>
<feature type="chain" id="PRO_5046857700" description="Lipoprotein" evidence="1">
    <location>
        <begin position="21"/>
        <end position="117"/>
    </location>
</feature>
<protein>
    <recommendedName>
        <fullName evidence="4">Lipoprotein</fullName>
    </recommendedName>
</protein>
<keyword evidence="3" id="KW-1185">Reference proteome</keyword>
<dbReference type="Proteomes" id="UP000664052">
    <property type="component" value="Unassembled WGS sequence"/>
</dbReference>
<feature type="signal peptide" evidence="1">
    <location>
        <begin position="1"/>
        <end position="20"/>
    </location>
</feature>
<keyword evidence="1" id="KW-0732">Signal</keyword>
<evidence type="ECO:0000313" key="3">
    <source>
        <dbReference type="Proteomes" id="UP000664052"/>
    </source>
</evidence>
<dbReference type="EMBL" id="JAFIMU010000007">
    <property type="protein sequence ID" value="MBN8230384.1"/>
    <property type="molecule type" value="Genomic_DNA"/>
</dbReference>
<evidence type="ECO:0000313" key="2">
    <source>
        <dbReference type="EMBL" id="MBN8230384.1"/>
    </source>
</evidence>
<dbReference type="PROSITE" id="PS51257">
    <property type="entry name" value="PROKAR_LIPOPROTEIN"/>
    <property type="match status" value="1"/>
</dbReference>
<reference evidence="2 3" key="1">
    <citation type="submission" date="2021-02" db="EMBL/GenBank/DDBJ databases">
        <title>De Novo genome assembly of isolated myxobacteria.</title>
        <authorList>
            <person name="Stevens D.C."/>
        </authorList>
    </citation>
    <scope>NUCLEOTIDE SEQUENCE [LARGE SCALE GENOMIC DNA]</scope>
    <source>
        <strain evidence="2 3">ATCC 29039</strain>
    </source>
</reference>
<evidence type="ECO:0000256" key="1">
    <source>
        <dbReference type="SAM" id="SignalP"/>
    </source>
</evidence>
<name>A0ABS3DGB7_9BACT</name>